<feature type="transmembrane region" description="Helical" evidence="15">
    <location>
        <begin position="429"/>
        <end position="449"/>
    </location>
</feature>
<reference evidence="17" key="1">
    <citation type="submission" date="2023-08" db="EMBL/GenBank/DDBJ databases">
        <authorList>
            <person name="Chen Y."/>
            <person name="Shah S."/>
            <person name="Dougan E. K."/>
            <person name="Thang M."/>
            <person name="Chan C."/>
        </authorList>
    </citation>
    <scope>NUCLEOTIDE SEQUENCE</scope>
</reference>
<dbReference type="SUPFAM" id="SSF82199">
    <property type="entry name" value="SET domain"/>
    <property type="match status" value="1"/>
</dbReference>
<evidence type="ECO:0000256" key="1">
    <source>
        <dbReference type="ARBA" id="ARBA00004477"/>
    </source>
</evidence>
<dbReference type="PROSITE" id="PS50082">
    <property type="entry name" value="WD_REPEATS_2"/>
    <property type="match status" value="3"/>
</dbReference>
<evidence type="ECO:0000256" key="4">
    <source>
        <dbReference type="ARBA" id="ARBA00022448"/>
    </source>
</evidence>
<dbReference type="Gene3D" id="2.130.10.10">
    <property type="entry name" value="YVTN repeat-like/Quinoprotein amine dehydrogenase"/>
    <property type="match status" value="6"/>
</dbReference>
<feature type="repeat" description="WD" evidence="13">
    <location>
        <begin position="1826"/>
        <end position="1852"/>
    </location>
</feature>
<organism evidence="17 18">
    <name type="scientific">Effrenium voratum</name>
    <dbReference type="NCBI Taxonomy" id="2562239"/>
    <lineage>
        <taxon>Eukaryota</taxon>
        <taxon>Sar</taxon>
        <taxon>Alveolata</taxon>
        <taxon>Dinophyceae</taxon>
        <taxon>Suessiales</taxon>
        <taxon>Symbiodiniaceae</taxon>
        <taxon>Effrenium</taxon>
    </lineage>
</organism>
<keyword evidence="5 13" id="KW-0853">WD repeat</keyword>
<dbReference type="GO" id="GO:0000139">
    <property type="term" value="C:Golgi membrane"/>
    <property type="evidence" value="ECO:0007669"/>
    <property type="project" value="UniProtKB-SubCell"/>
</dbReference>
<dbReference type="PROSITE" id="PS50294">
    <property type="entry name" value="WD_REPEATS_REGION"/>
    <property type="match status" value="1"/>
</dbReference>
<comment type="caution">
    <text evidence="17">The sequence shown here is derived from an EMBL/GenBank/DDBJ whole genome shotgun (WGS) entry which is preliminary data.</text>
</comment>
<dbReference type="GO" id="GO:0005789">
    <property type="term" value="C:endoplasmic reticulum membrane"/>
    <property type="evidence" value="ECO:0007669"/>
    <property type="project" value="UniProtKB-SubCell"/>
</dbReference>
<evidence type="ECO:0000256" key="9">
    <source>
        <dbReference type="ARBA" id="ARBA00022927"/>
    </source>
</evidence>
<evidence type="ECO:0000256" key="12">
    <source>
        <dbReference type="ARBA" id="ARBA00023136"/>
    </source>
</evidence>
<evidence type="ECO:0000256" key="13">
    <source>
        <dbReference type="PROSITE-ProRule" id="PRU00221"/>
    </source>
</evidence>
<feature type="region of interest" description="Disordered" evidence="14">
    <location>
        <begin position="1466"/>
        <end position="1485"/>
    </location>
</feature>
<dbReference type="Pfam" id="PF00400">
    <property type="entry name" value="WD40"/>
    <property type="match status" value="3"/>
</dbReference>
<keyword evidence="4" id="KW-0813">Transport</keyword>
<feature type="repeat" description="WD" evidence="13">
    <location>
        <begin position="1593"/>
        <end position="1634"/>
    </location>
</feature>
<keyword evidence="7" id="KW-0677">Repeat</keyword>
<dbReference type="PANTHER" id="PTHR19879:SF9">
    <property type="entry name" value="TRANSCRIPTION INITIATION FACTOR TFIID SUBUNIT 5"/>
    <property type="match status" value="1"/>
</dbReference>
<evidence type="ECO:0000256" key="15">
    <source>
        <dbReference type="SAM" id="Phobius"/>
    </source>
</evidence>
<evidence type="ECO:0000256" key="3">
    <source>
        <dbReference type="ARBA" id="ARBA00009727"/>
    </source>
</evidence>
<proteinExistence type="inferred from homology"/>
<dbReference type="GO" id="GO:0015031">
    <property type="term" value="P:protein transport"/>
    <property type="evidence" value="ECO:0007669"/>
    <property type="project" value="UniProtKB-KW"/>
</dbReference>
<keyword evidence="10 15" id="KW-1133">Transmembrane helix</keyword>
<evidence type="ECO:0000256" key="8">
    <source>
        <dbReference type="ARBA" id="ARBA00022824"/>
    </source>
</evidence>
<feature type="region of interest" description="Disordered" evidence="14">
    <location>
        <begin position="1491"/>
        <end position="1524"/>
    </location>
</feature>
<dbReference type="Pfam" id="PF08662">
    <property type="entry name" value="eIF2A"/>
    <property type="match status" value="1"/>
</dbReference>
<evidence type="ECO:0000256" key="11">
    <source>
        <dbReference type="ARBA" id="ARBA00023034"/>
    </source>
</evidence>
<sequence length="1902" mass="203914">MPGFVSAGEDFDGVEVRDTVDGRGKCLVTLRPVVPGAEIIAEEPLFVRPAGWSLKRVAMKLRRLPAGLRLSMLELAQASGEASDDGGGALLRVLRANGVQSLGGDTSVCRLISRANHSCQPNATLCPEASGIRLIALKQLQPGEVLVSYLSSEDLLRPISVRQRELERGPWGFRCACARCAGADLVRGMRCSCGGCFFPADGTWTRCSRCDAAPEPEALEQAERFWHAELSQLDRAVGSYDAIAARLHAAFHSPGPDPRPCRGKHWVAAWAARARAQAASEPLKAAAAARQLAAFVQHARDGLSPAHAEALALRAGAVATAAAAAGDSGRGRRGRQLARALAQRALAEAAPLLGAGHDVVRRLKEILEARSKASFAMVLLFLEVGLIKMAFYVVGSAVPFLDLMANCSYKYVPVTMMVIARILTFQNPIYWLFFAYFAACAAWAVRRFLLHFEPGTNGQYSVAPSAMHGHVITGLAIAQLALCWLLTPSATAAAAAPRFHPQFDSVSVNRGCPHRAPCNVMSSPVRNAAPAENLIRELQQGRKMQMVEALQVKLLEDQRRSLRHFESVQEGLGIMRAGALQSRPATSPASPVSDRSPMQRMSFSFSLRQEVEAARAACGLTEPLLEGNAEGSEGGDHSDYGGHGMVISIAEPTPPPQAPPCDEIDTGPTSPPREPQSRSPRRDSGEPGGTGLNLKGFKKMKTAGTVKFRNQEVDEAESPSRYSDATNNADEDEDEFFYHHIRRLFAESNGAKDALQQVPVYRQKGEVSLLSQQSDTITFSFCQRGESLATADAEGVSILNKEGCVWSCPISLTAMAYSEGGVYLAAADQQGLIHLWNLKAATSTTFNAGCQVLALAWHEHRLAAATTSKVRLFAVPEFQELTALPGVAHSLCFSPDGTFLAAGGPVEDATRDDGKGTGLVIWDTSVYGRLGCVVFSDTVQVTAFRGDGLKLAVAHGELISILKTDGFPHEGDLCCSGRVHALAWSPNLRCLASGGEDRTVCVWDMVMKDALFTLAAQDQIVQLAWSARGLAFGHQGGIGMATLELEPVEQAEHEEEPAMPQFVFSVKAASSGSGAPQAPKQADNREGFQLNVTRDRVDADPAALDLGSRVPGLQFASTAPRLVKANFLASCCFMPHDQSLVLAGEELCEWQVAGAKLREIHLRDAAKALAVSPCGGYLALGSALALTVYRLGAQGEEVVVSRKVTSNIVSLAFSANHMLAVGTIEHKVLVFHITDDKEADVLEHEQANSLCFSPRGDVLAVVGGDDISGTVSLWQVDRESSFLGSVVTRSAARSASFSATGKILAVGCDDARVVLLLPDHGFKCWTELRSAVCCRSLAWCGAFLAAAGEREASVFNVSSSQIVLQLPRQQEKICSISLNSSGSLMACCLPSGVALYELEDSEVTTSPSIQVPQDADRYKSRGTTASLSFGQLPPEHMHSIKLSYANAEEEDDIQALKVTRLKSTGSCSNLSLSHEHEEETPFREGTLVESIPLPKVGGHPDDLPDDWQVDGKGSGPPQAPLAPPELRMLKPRISVTDVSHDGGSGYASPAEHEEDPEAASLRKRALLARDLGLDPCTQCKISIAACQEGVPLKLKHVDEVCSLYFNPAGTCLVAGGYDQALVLWDVASRARTADFKLDGEIICVVFSPCGEFVFCGDGERVLRVFKGRTLELLSEMTIPEQFHSLAAVDSPTNLLAVGSTGVVRLFSVPDLQEVVSLEHGGQVHSLSYCPSLKMLAAAGGIDITESGLLDYKAKSGGMKAMVWKSTEFSGVWDEVSTINYKDFVHAAAFAPSGRALALAGEDRMISILSVGKGFQKAEELLCGAGIRCLAWAPNSRFLASAGEDMRVSVWDVLFKRVVLHLPKADDWLCSISFSADSKWLASCGYGQETVDLWPIQVEESEP</sequence>
<dbReference type="InterPro" id="IPR001214">
    <property type="entry name" value="SET_dom"/>
</dbReference>
<keyword evidence="11" id="KW-0333">Golgi apparatus</keyword>
<feature type="region of interest" description="Disordered" evidence="14">
    <location>
        <begin position="1538"/>
        <end position="1559"/>
    </location>
</feature>
<dbReference type="InterPro" id="IPR036322">
    <property type="entry name" value="WD40_repeat_dom_sf"/>
</dbReference>
<dbReference type="InterPro" id="IPR019775">
    <property type="entry name" value="WD40_repeat_CS"/>
</dbReference>
<dbReference type="SUPFAM" id="SSF50978">
    <property type="entry name" value="WD40 repeat-like"/>
    <property type="match status" value="3"/>
</dbReference>
<keyword evidence="18" id="KW-1185">Reference proteome</keyword>
<dbReference type="Proteomes" id="UP001178507">
    <property type="component" value="Unassembled WGS sequence"/>
</dbReference>
<evidence type="ECO:0000256" key="2">
    <source>
        <dbReference type="ARBA" id="ARBA00004653"/>
    </source>
</evidence>
<dbReference type="InterPro" id="IPR001680">
    <property type="entry name" value="WD40_rpt"/>
</dbReference>
<evidence type="ECO:0000256" key="6">
    <source>
        <dbReference type="ARBA" id="ARBA00022692"/>
    </source>
</evidence>
<dbReference type="InterPro" id="IPR046341">
    <property type="entry name" value="SET_dom_sf"/>
</dbReference>
<accession>A0AA36NNA9</accession>
<dbReference type="InterPro" id="IPR013979">
    <property type="entry name" value="TIF_beta_prop-like"/>
</dbReference>
<name>A0AA36NNA9_9DINO</name>
<dbReference type="Gene3D" id="2.170.270.10">
    <property type="entry name" value="SET domain"/>
    <property type="match status" value="1"/>
</dbReference>
<dbReference type="PROSITE" id="PS50280">
    <property type="entry name" value="SET"/>
    <property type="match status" value="1"/>
</dbReference>
<feature type="region of interest" description="Disordered" evidence="14">
    <location>
        <begin position="624"/>
        <end position="728"/>
    </location>
</feature>
<evidence type="ECO:0000313" key="17">
    <source>
        <dbReference type="EMBL" id="CAJ1411293.1"/>
    </source>
</evidence>
<feature type="repeat" description="WD" evidence="13">
    <location>
        <begin position="979"/>
        <end position="1013"/>
    </location>
</feature>
<dbReference type="PANTHER" id="PTHR19879">
    <property type="entry name" value="TRANSCRIPTION INITIATION FACTOR TFIID"/>
    <property type="match status" value="1"/>
</dbReference>
<feature type="transmembrane region" description="Helical" evidence="15">
    <location>
        <begin position="373"/>
        <end position="395"/>
    </location>
</feature>
<evidence type="ECO:0000259" key="16">
    <source>
        <dbReference type="PROSITE" id="PS50280"/>
    </source>
</evidence>
<keyword evidence="12 15" id="KW-0472">Membrane</keyword>
<gene>
    <name evidence="17" type="ORF">EVOR1521_LOCUS31903</name>
</gene>
<comment type="subcellular location">
    <subcellularLocation>
        <location evidence="1">Endoplasmic reticulum membrane</location>
        <topology evidence="1">Multi-pass membrane protein</topology>
    </subcellularLocation>
    <subcellularLocation>
        <location evidence="2">Golgi apparatus membrane</location>
        <topology evidence="2">Multi-pass membrane protein</topology>
    </subcellularLocation>
</comment>
<keyword evidence="6 15" id="KW-0812">Transmembrane</keyword>
<feature type="region of interest" description="Disordered" evidence="14">
    <location>
        <begin position="576"/>
        <end position="597"/>
    </location>
</feature>
<dbReference type="GO" id="GO:0006888">
    <property type="term" value="P:endoplasmic reticulum to Golgi vesicle-mediated transport"/>
    <property type="evidence" value="ECO:0007669"/>
    <property type="project" value="InterPro"/>
</dbReference>
<evidence type="ECO:0000256" key="5">
    <source>
        <dbReference type="ARBA" id="ARBA00022574"/>
    </source>
</evidence>
<evidence type="ECO:0000256" key="10">
    <source>
        <dbReference type="ARBA" id="ARBA00022989"/>
    </source>
</evidence>
<dbReference type="PROSITE" id="PS00678">
    <property type="entry name" value="WD_REPEATS_1"/>
    <property type="match status" value="3"/>
</dbReference>
<feature type="domain" description="SET" evidence="16">
    <location>
        <begin position="12"/>
        <end position="150"/>
    </location>
</feature>
<keyword evidence="8" id="KW-0256">Endoplasmic reticulum</keyword>
<feature type="compositionally biased region" description="Basic and acidic residues" evidence="14">
    <location>
        <begin position="1473"/>
        <end position="1482"/>
    </location>
</feature>
<dbReference type="SMART" id="SM00320">
    <property type="entry name" value="WD40"/>
    <property type="match status" value="14"/>
</dbReference>
<protein>
    <recommendedName>
        <fullName evidence="16">SET domain-containing protein</fullName>
    </recommendedName>
</protein>
<evidence type="ECO:0000256" key="14">
    <source>
        <dbReference type="SAM" id="MobiDB-lite"/>
    </source>
</evidence>
<evidence type="ECO:0000313" key="18">
    <source>
        <dbReference type="Proteomes" id="UP001178507"/>
    </source>
</evidence>
<keyword evidence="9" id="KW-0653">Protein transport</keyword>
<dbReference type="InterPro" id="IPR015943">
    <property type="entry name" value="WD40/YVTN_repeat-like_dom_sf"/>
</dbReference>
<evidence type="ECO:0000256" key="7">
    <source>
        <dbReference type="ARBA" id="ARBA00022737"/>
    </source>
</evidence>
<dbReference type="InterPro" id="IPR005578">
    <property type="entry name" value="Yif1_fam"/>
</dbReference>
<dbReference type="EMBL" id="CAUJNA010003867">
    <property type="protein sequence ID" value="CAJ1411293.1"/>
    <property type="molecule type" value="Genomic_DNA"/>
</dbReference>
<dbReference type="CDD" id="cd20071">
    <property type="entry name" value="SET_SMYD"/>
    <property type="match status" value="1"/>
</dbReference>
<dbReference type="Pfam" id="PF03878">
    <property type="entry name" value="YIF1"/>
    <property type="match status" value="1"/>
</dbReference>
<comment type="similarity">
    <text evidence="3">Belongs to the YIF1 family.</text>
</comment>